<reference evidence="7 8" key="1">
    <citation type="submission" date="2016-07" db="EMBL/GenBank/DDBJ databases">
        <title>Caryophanon latum genome sequencing.</title>
        <authorList>
            <person name="Verma A."/>
            <person name="Pal Y."/>
            <person name="Krishnamurthi S."/>
        </authorList>
    </citation>
    <scope>NUCLEOTIDE SEQUENCE [LARGE SCALE GENOMIC DNA]</scope>
    <source>
        <strain evidence="7 8">DSM 14151</strain>
    </source>
</reference>
<keyword evidence="3 4" id="KW-0975">Bacterial flagellum</keyword>
<evidence type="ECO:0000313" key="7">
    <source>
        <dbReference type="EMBL" id="OCS89174.1"/>
    </source>
</evidence>
<name>A0A1C0YPS6_9BACL</name>
<dbReference type="PRINTS" id="PR00207">
    <property type="entry name" value="FLAGELLIN"/>
</dbReference>
<dbReference type="RefSeq" id="WP_066465392.1">
    <property type="nucleotide sequence ID" value="NZ_MATO01000045.1"/>
</dbReference>
<dbReference type="GO" id="GO:0005198">
    <property type="term" value="F:structural molecule activity"/>
    <property type="evidence" value="ECO:0007669"/>
    <property type="project" value="UniProtKB-UniRule"/>
</dbReference>
<dbReference type="InterPro" id="IPR042187">
    <property type="entry name" value="Flagellin_C_sub2"/>
</dbReference>
<dbReference type="InterPro" id="IPR001029">
    <property type="entry name" value="Flagellin_N"/>
</dbReference>
<evidence type="ECO:0000259" key="6">
    <source>
        <dbReference type="Pfam" id="PF00700"/>
    </source>
</evidence>
<dbReference type="AlphaFoldDB" id="A0A1C0YPS6"/>
<keyword evidence="7" id="KW-0282">Flagellum</keyword>
<feature type="domain" description="Flagellin N-terminal" evidence="5">
    <location>
        <begin position="7"/>
        <end position="138"/>
    </location>
</feature>
<dbReference type="GO" id="GO:0005576">
    <property type="term" value="C:extracellular region"/>
    <property type="evidence" value="ECO:0007669"/>
    <property type="project" value="UniProtKB-SubCell"/>
</dbReference>
<dbReference type="InterPro" id="IPR001492">
    <property type="entry name" value="Flagellin"/>
</dbReference>
<evidence type="ECO:0000256" key="4">
    <source>
        <dbReference type="RuleBase" id="RU362073"/>
    </source>
</evidence>
<comment type="caution">
    <text evidence="7">The sequence shown here is derived from an EMBL/GenBank/DDBJ whole genome shotgun (WGS) entry which is preliminary data.</text>
</comment>
<dbReference type="PANTHER" id="PTHR42792">
    <property type="entry name" value="FLAGELLIN"/>
    <property type="match status" value="1"/>
</dbReference>
<dbReference type="Pfam" id="PF00669">
    <property type="entry name" value="Flagellin_N"/>
    <property type="match status" value="1"/>
</dbReference>
<dbReference type="Gene3D" id="6.10.10.10">
    <property type="entry name" value="Flagellar export chaperone, C-terminal domain"/>
    <property type="match status" value="1"/>
</dbReference>
<protein>
    <recommendedName>
        <fullName evidence="2 4">Flagellin</fullName>
    </recommendedName>
</protein>
<evidence type="ECO:0000256" key="1">
    <source>
        <dbReference type="ARBA" id="ARBA00005709"/>
    </source>
</evidence>
<evidence type="ECO:0000313" key="8">
    <source>
        <dbReference type="Proteomes" id="UP000093482"/>
    </source>
</evidence>
<evidence type="ECO:0000256" key="3">
    <source>
        <dbReference type="ARBA" id="ARBA00023143"/>
    </source>
</evidence>
<dbReference type="EMBL" id="MATO01000045">
    <property type="protein sequence ID" value="OCS89174.1"/>
    <property type="molecule type" value="Genomic_DNA"/>
</dbReference>
<comment type="similarity">
    <text evidence="1 4">Belongs to the bacterial flagellin family.</text>
</comment>
<keyword evidence="7" id="KW-0966">Cell projection</keyword>
<comment type="subcellular location">
    <subcellularLocation>
        <location evidence="4">Secreted</location>
    </subcellularLocation>
    <subcellularLocation>
        <location evidence="4">Bacterial flagellum</location>
    </subcellularLocation>
</comment>
<proteinExistence type="inferred from homology"/>
<evidence type="ECO:0000259" key="5">
    <source>
        <dbReference type="Pfam" id="PF00669"/>
    </source>
</evidence>
<keyword evidence="4" id="KW-0964">Secreted</keyword>
<organism evidence="7 8">
    <name type="scientific">Caryophanon latum</name>
    <dbReference type="NCBI Taxonomy" id="33977"/>
    <lineage>
        <taxon>Bacteria</taxon>
        <taxon>Bacillati</taxon>
        <taxon>Bacillota</taxon>
        <taxon>Bacilli</taxon>
        <taxon>Bacillales</taxon>
        <taxon>Caryophanaceae</taxon>
        <taxon>Caryophanon</taxon>
    </lineage>
</organism>
<evidence type="ECO:0000256" key="2">
    <source>
        <dbReference type="ARBA" id="ARBA00020110"/>
    </source>
</evidence>
<dbReference type="Proteomes" id="UP000093482">
    <property type="component" value="Unassembled WGS sequence"/>
</dbReference>
<keyword evidence="7" id="KW-0969">Cilium</keyword>
<dbReference type="InterPro" id="IPR046358">
    <property type="entry name" value="Flagellin_C"/>
</dbReference>
<accession>A0A1C0YPS6</accession>
<feature type="domain" description="Flagellin C-terminal" evidence="6">
    <location>
        <begin position="191"/>
        <end position="275"/>
    </location>
</feature>
<sequence>MLGSLKATSSILTNLNKSYKVTDRAMERIASGNRINRAADDAAGLAISEKLLGQMNGLNMAAKNTQDGVSMLNVAEGALNETHSIVQKMRELAVQSANDTNTPQERNALNNQFQELVKEIDRIAGTTEFNTRTLLNGDYKDSPLRLHIGANSGQSIDVFLGDMSWQSILGSNSERTDLHLLTQESSDAMIGVMDRVLNTVSHERSKIGAYTNRLEHAYNVTMNTGENLTSAYTQIHDADIAKEMMTITQERIKQQAATSVMSMQMQSASNVLHLLR</sequence>
<dbReference type="Pfam" id="PF00700">
    <property type="entry name" value="Flagellin_C"/>
    <property type="match status" value="1"/>
</dbReference>
<comment type="function">
    <text evidence="4">Flagellin is the subunit protein which polymerizes to form the filaments of bacterial flagella.</text>
</comment>
<gene>
    <name evidence="7" type="ORF">A6K76_02355</name>
</gene>
<dbReference type="OrthoDB" id="9796789at2"/>
<dbReference type="Gene3D" id="1.20.1330.10">
    <property type="entry name" value="f41 fragment of flagellin, N-terminal domain"/>
    <property type="match status" value="1"/>
</dbReference>
<dbReference type="SUPFAM" id="SSF64518">
    <property type="entry name" value="Phase 1 flagellin"/>
    <property type="match status" value="1"/>
</dbReference>
<dbReference type="PANTHER" id="PTHR42792:SF2">
    <property type="entry name" value="FLAGELLIN"/>
    <property type="match status" value="1"/>
</dbReference>
<dbReference type="GO" id="GO:0009288">
    <property type="term" value="C:bacterial-type flagellum"/>
    <property type="evidence" value="ECO:0007669"/>
    <property type="project" value="UniProtKB-SubCell"/>
</dbReference>
<keyword evidence="8" id="KW-1185">Reference proteome</keyword>